<proteinExistence type="predicted"/>
<accession>A0A1M4YXU3</accession>
<protein>
    <submittedName>
        <fullName evidence="1">Uncharacterized protein</fullName>
    </submittedName>
</protein>
<dbReference type="Proteomes" id="UP000184485">
    <property type="component" value="Unassembled WGS sequence"/>
</dbReference>
<name>A0A1M4YXU3_9HYPH</name>
<dbReference type="AlphaFoldDB" id="A0A1M4YXU3"/>
<dbReference type="STRING" id="1122133.SAMN02745157_1658"/>
<gene>
    <name evidence="1" type="ORF">SAMN02745157_1658</name>
</gene>
<organism evidence="1 2">
    <name type="scientific">Kaistia soli DSM 19436</name>
    <dbReference type="NCBI Taxonomy" id="1122133"/>
    <lineage>
        <taxon>Bacteria</taxon>
        <taxon>Pseudomonadati</taxon>
        <taxon>Pseudomonadota</taxon>
        <taxon>Alphaproteobacteria</taxon>
        <taxon>Hyphomicrobiales</taxon>
        <taxon>Kaistiaceae</taxon>
        <taxon>Kaistia</taxon>
    </lineage>
</organism>
<sequence length="65" mass="7644">MLRRIFLTAALERLVDEGKIKRRSKAFRIMQMVISDGAAVLDDTQRRVYDQIIVPQIEQLERRVS</sequence>
<evidence type="ECO:0000313" key="2">
    <source>
        <dbReference type="Proteomes" id="UP000184485"/>
    </source>
</evidence>
<keyword evidence="2" id="KW-1185">Reference proteome</keyword>
<evidence type="ECO:0000313" key="1">
    <source>
        <dbReference type="EMBL" id="SHF10639.1"/>
    </source>
</evidence>
<dbReference type="EMBL" id="FQUP01000001">
    <property type="protein sequence ID" value="SHF10639.1"/>
    <property type="molecule type" value="Genomic_DNA"/>
</dbReference>
<reference evidence="1 2" key="1">
    <citation type="submission" date="2016-11" db="EMBL/GenBank/DDBJ databases">
        <authorList>
            <person name="Jaros S."/>
            <person name="Januszkiewicz K."/>
            <person name="Wedrychowicz H."/>
        </authorList>
    </citation>
    <scope>NUCLEOTIDE SEQUENCE [LARGE SCALE GENOMIC DNA]</scope>
    <source>
        <strain evidence="1 2">DSM 19436</strain>
    </source>
</reference>